<gene>
    <name evidence="2" type="ORF">J8H85_07535</name>
</gene>
<keyword evidence="1" id="KW-1133">Transmembrane helix</keyword>
<accession>A0ABS4BSV4</accession>
<proteinExistence type="predicted"/>
<evidence type="ECO:0000313" key="3">
    <source>
        <dbReference type="Proteomes" id="UP000670776"/>
    </source>
</evidence>
<dbReference type="Proteomes" id="UP000670776">
    <property type="component" value="Unassembled WGS sequence"/>
</dbReference>
<organism evidence="2 3">
    <name type="scientific">Mariniflexile gromovii</name>
    <dbReference type="NCBI Taxonomy" id="362523"/>
    <lineage>
        <taxon>Bacteria</taxon>
        <taxon>Pseudomonadati</taxon>
        <taxon>Bacteroidota</taxon>
        <taxon>Flavobacteriia</taxon>
        <taxon>Flavobacteriales</taxon>
        <taxon>Flavobacteriaceae</taxon>
        <taxon>Mariniflexile</taxon>
    </lineage>
</organism>
<keyword evidence="3" id="KW-1185">Reference proteome</keyword>
<reference evidence="2 3" key="1">
    <citation type="submission" date="2021-04" db="EMBL/GenBank/DDBJ databases">
        <title>Mariniflexile gromovii gen. nov., sp. nov., a gliding bacterium isolated from the sea urchin Strongylocentrotus intermedius.</title>
        <authorList>
            <person name="Ko S."/>
            <person name="Le V."/>
            <person name="Ahn C.-Y."/>
            <person name="Oh H.-M."/>
        </authorList>
    </citation>
    <scope>NUCLEOTIDE SEQUENCE [LARGE SCALE GENOMIC DNA]</scope>
    <source>
        <strain evidence="2 3">KCTC 12570</strain>
    </source>
</reference>
<keyword evidence="1" id="KW-0472">Membrane</keyword>
<evidence type="ECO:0000313" key="2">
    <source>
        <dbReference type="EMBL" id="MBP0903676.1"/>
    </source>
</evidence>
<comment type="caution">
    <text evidence="2">The sequence shown here is derived from an EMBL/GenBank/DDBJ whole genome shotgun (WGS) entry which is preliminary data.</text>
</comment>
<protein>
    <submittedName>
        <fullName evidence="2">DUF748 domain-containing protein</fullName>
    </submittedName>
</protein>
<keyword evidence="1" id="KW-0812">Transmembrane</keyword>
<dbReference type="EMBL" id="JAGJCB010000005">
    <property type="protein sequence ID" value="MBP0903676.1"/>
    <property type="molecule type" value="Genomic_DNA"/>
</dbReference>
<dbReference type="RefSeq" id="WP_209654127.1">
    <property type="nucleotide sequence ID" value="NZ_JAGJCB010000005.1"/>
</dbReference>
<sequence length="519" mass="59620">MTNKRHKNIKLFLFLILLFTFVYFILQWWSKNYVQDLLSEKLPSHFVLMYTDLDVNILSGSVVLLNPSLKISNKDTLQNHTDLKLESLQLKGIGYWDILFNETLSIKNILLKNPKLHHYPYKKMSSKKTNNNANNKGIKTIKFDELNITNGNIHIMKQSVDSIKISVSSFDLKISESHINLLADNKKSINYNRYNLIAKNIILGKSDYETFKVDHLNADEKKWEIENLQIIPKYTKRELSRHVSKERDYINLNIPKVILNNLDFNFDEERFGVTINSAEIEKPNLEIYRDKLLPDDLTTKPLYSKSLRKLNFDLAVNKTEIKNGYISYAELVEPDKKAGKLFFNKVDATINHLTNDKNAQETAIKIHSSLMGKAPLELNWNFDVNNASDAFNISGAVSDLPAEDLNPFFKPNLNALAEGTLQQMYFTFYGNTTKSKGEIKMKYEDFKFEILQKNGFKINKVLTAIGNIFINDGSATDAEGFRHGAIEAQRNVTKSFFNYLWINVKSGLVSTLTGNGKKK</sequence>
<evidence type="ECO:0000256" key="1">
    <source>
        <dbReference type="SAM" id="Phobius"/>
    </source>
</evidence>
<name>A0ABS4BSV4_9FLAO</name>
<feature type="transmembrane region" description="Helical" evidence="1">
    <location>
        <begin position="12"/>
        <end position="29"/>
    </location>
</feature>